<gene>
    <name evidence="1" type="ORF">DSM104329_00624</name>
</gene>
<dbReference type="EMBL" id="CP087164">
    <property type="protein sequence ID" value="UGS34248.1"/>
    <property type="molecule type" value="Genomic_DNA"/>
</dbReference>
<dbReference type="RefSeq" id="WP_259313936.1">
    <property type="nucleotide sequence ID" value="NZ_CP087164.1"/>
</dbReference>
<proteinExistence type="predicted"/>
<dbReference type="Proteomes" id="UP001162834">
    <property type="component" value="Chromosome"/>
</dbReference>
<protein>
    <submittedName>
        <fullName evidence="1">Uncharacterized protein</fullName>
    </submittedName>
</protein>
<organism evidence="1 2">
    <name type="scientific">Capillimicrobium parvum</name>
    <dbReference type="NCBI Taxonomy" id="2884022"/>
    <lineage>
        <taxon>Bacteria</taxon>
        <taxon>Bacillati</taxon>
        <taxon>Actinomycetota</taxon>
        <taxon>Thermoleophilia</taxon>
        <taxon>Solirubrobacterales</taxon>
        <taxon>Capillimicrobiaceae</taxon>
        <taxon>Capillimicrobium</taxon>
    </lineage>
</organism>
<reference evidence="1" key="1">
    <citation type="journal article" date="2022" name="Int. J. Syst. Evol. Microbiol.">
        <title>Pseudomonas aegrilactucae sp. nov. and Pseudomonas morbosilactucae sp. nov., pathogens causing bacterial rot of lettuce in Japan.</title>
        <authorList>
            <person name="Sawada H."/>
            <person name="Fujikawa T."/>
            <person name="Satou M."/>
        </authorList>
    </citation>
    <scope>NUCLEOTIDE SEQUENCE</scope>
    <source>
        <strain evidence="1">0166_1</strain>
    </source>
</reference>
<name>A0A9E6XTE1_9ACTN</name>
<keyword evidence="2" id="KW-1185">Reference proteome</keyword>
<dbReference type="KEGG" id="sbae:DSM104329_00624"/>
<sequence>MKDQASRWRAFAQLARVDAPGGPPRHALEDPATGLRYVRAEWFGEFVAEKTGPGIADAVVRAMPPLGWTKPGREGRVKATQPGGRQTLQWAFFVIPVAWEDR</sequence>
<accession>A0A9E6XTE1</accession>
<dbReference type="AlphaFoldDB" id="A0A9E6XTE1"/>
<evidence type="ECO:0000313" key="1">
    <source>
        <dbReference type="EMBL" id="UGS34248.1"/>
    </source>
</evidence>
<evidence type="ECO:0000313" key="2">
    <source>
        <dbReference type="Proteomes" id="UP001162834"/>
    </source>
</evidence>